<dbReference type="EMBL" id="BK015846">
    <property type="protein sequence ID" value="DAE27810.1"/>
    <property type="molecule type" value="Genomic_DNA"/>
</dbReference>
<proteinExistence type="predicted"/>
<evidence type="ECO:0000313" key="1">
    <source>
        <dbReference type="EMBL" id="DAE27810.1"/>
    </source>
</evidence>
<reference evidence="1" key="1">
    <citation type="journal article" date="2021" name="Proc. Natl. Acad. Sci. U.S.A.">
        <title>A Catalog of Tens of Thousands of Viruses from Human Metagenomes Reveals Hidden Associations with Chronic Diseases.</title>
        <authorList>
            <person name="Tisza M.J."/>
            <person name="Buck C.B."/>
        </authorList>
    </citation>
    <scope>NUCLEOTIDE SEQUENCE</scope>
    <source>
        <strain evidence="1">CtDYl1</strain>
    </source>
</reference>
<organism evidence="1">
    <name type="scientific">virus sp. ctDYl1</name>
    <dbReference type="NCBI Taxonomy" id="2826795"/>
    <lineage>
        <taxon>Viruses</taxon>
    </lineage>
</organism>
<sequence length="2004" mass="213904">MADNTIDTLDIQISSSTEKAVRALTNLSNKLTEVNSALSGVNTNGLRSCVRELGRVTSAFNSLGNVRTSGLDSAISKLNTLSKINLSNLQNQKISLDLDIKGGDQTQKLQYAIDKTVRDIKIDTSSISKQLIEAFNLKGGAASKVRSQMNELAKEMAQSFDGKEISGNVGSIVEEIGNTIIKSGSVVKANLGSYLDGAEQEWVDFYNYFKNKKIYVSDMLKADIGKGEFSELLKNNLNKVVTDATKGITLDKSWGELSERFPTLIPKDTINAADQLVTVLENIKKVRESIKPVSIESLYGESASKASDKVWGMAVDSTGQLAEQVKSRLNDALKSADGQLPIDVKINTDKITMDIQKAINKVAELKYNTVKVTLDVDTTGIKDAVTGKLKEIDAGQMTSIADGMKQFSDSLRAMGTVNYKASGLNAIINSISRFSQVDISNFNSMKLGEIINQLSGLSAIPDVSASVNRFVNSMARLANSGEYIANVSAELPALGSSLRIITESFIGVDGISDSANRFVQSISQLASAGGKIAQSSGQLGTLANEVLSFFNVMKTAPKISENTVRMTEALAQLATASGKINKATNSLSNSFSRLSNSTNGLGNAGRRLSSIIGAASSALTGFGNNANATSKKVGSLTSQFAGLYAKFFTVTRGIKALWNSVESASDYVETLNYFNSAFDQVTDGLDISKWQNAGVKSAEEYVGSFEKRAKELTKKMTGFEVSDAGDLTRTKGASLGLDPNQTMNYQATYAQMASSMGATADASTKVSQALTEIGADLASVKNLEFNDVWNDMASGITGMSRALDKYGINIRVANLQQELYNLGIDATVSSLSQSDKAILRTITILNSSKYAWGDLANTINQPANQLRLLQSNFSALSRTIGSLFIPIISKVLPYINAFVIAIQRAFSWVGRLLGIKMSNYVASTGSAAVDMGSIADSTEDAASGLDKTNDNAKKLQKTLSVLSFDELNQLNDAKVSNSSGSSGSGGGASAHLPELDAALDKALSEYQAAWDKAFEEMNNKANDTADQIVAVFKKIRKAAKPTTASIKKLYDEGLSKLGNFSITALKDLWNNYLKPIGLWMLSDNSGLPRFFNITNDLLNKINWGKLNSSLSGFFTMLQKPTKFVWTGLMDFYEKFLVPVGTWTMNSAIPELVDALTNFGNNIHWDELNSALKNFWDALAPFAQNVGQGIVDFFKDLLDVGENFINTTLPGGLNSIADAIKNISPETAQAIGKGLGQISIAILGFKGLTFIGGIIGKDSPLGKGLALLAKHPYASMALGIGGIVLALDNFGVIDVDWEWIWSSIDRVKTSIQNFIDKVDWNAVGTALGNLWSAFQPFAEGFADALITGLEGVINIGADLINGIANAINWLAEKLSGVDPEFIKQVGAAFGTLFAIKIAKDIATKIFSFASGIGSLASKLLNFPLDTASSLPTIIGDIGGAAETAATGGLSSFSSTLGTIFGTAGIVFVATALSVKLARGIASITEAAQGGNGILSQTGGYLHDYTGEMESAHKITQDQAEELWKLIEADESAGKSNSEMYDSFIQKLGEFGVSTEDARKILEKYGAQAGVSTGFLEDMTDKAVALGDGVSESAGKFDTTKISISDLKDELYLLSLSSDQFSGDYLTAKDALDSAISGRTYENTEEALNAVYTSLKNAGVPLDELNEKLGKDFPDAVITMETTSKNSFNGMSENAKTAMGSVSSAVATATQSVSSKSKTGFGIASAAVSTAMAGMKKSTESTMPSIWSKIKNTNDDVETNSKTNWGNSASAVSTALGTMDTDTKDVMGKVMTTIQSYWSSVLINTNQIWEKASGKVDTETGKMKSYTETNLSGISDKIKRLFNVNLTSIGRETAQSFADGMKQVHLPTLTYYISEWRKHDLGGGRTSSTPVYKPNWYAKGGLFNGAQVIGIGENGPEAVLPLENPRTMKKIADSIVSSSDGSMGLTKEEMTKAVAQGVAMVMSMNSGNNNPQYIMNSIILDGSEIAKAVTKAQNDTDSRFKPSPAY</sequence>
<protein>
    <submittedName>
        <fullName evidence="1">Minor tail protein</fullName>
    </submittedName>
</protein>
<name>A0A8S5R9I3_9VIRU</name>
<accession>A0A8S5R9I3</accession>